<organism evidence="2 3">
    <name type="scientific">Malus domestica</name>
    <name type="common">Apple</name>
    <name type="synonym">Pyrus malus</name>
    <dbReference type="NCBI Taxonomy" id="3750"/>
    <lineage>
        <taxon>Eukaryota</taxon>
        <taxon>Viridiplantae</taxon>
        <taxon>Streptophyta</taxon>
        <taxon>Embryophyta</taxon>
        <taxon>Tracheophyta</taxon>
        <taxon>Spermatophyta</taxon>
        <taxon>Magnoliopsida</taxon>
        <taxon>eudicotyledons</taxon>
        <taxon>Gunneridae</taxon>
        <taxon>Pentapetalae</taxon>
        <taxon>rosids</taxon>
        <taxon>fabids</taxon>
        <taxon>Rosales</taxon>
        <taxon>Rosaceae</taxon>
        <taxon>Amygdaloideae</taxon>
        <taxon>Maleae</taxon>
        <taxon>Malus</taxon>
    </lineage>
</organism>
<gene>
    <name evidence="2" type="ORF">DVH24_017675</name>
</gene>
<sequence length="134" mass="15568">MPYSIFPTSFTIIWTISCSFYNYNLYSFQTMDGGHLCVCVCGFLLSGGHMTHSIFPTSFTIIWTISDHFYNYNLYSFQTMDGGFIQNPILDPFQSLNTKGSIFKVSLQTYIYIIVIYTITNKFVWTRMLIFLSN</sequence>
<dbReference type="EMBL" id="RDQH01000328">
    <property type="protein sequence ID" value="RXI05633.1"/>
    <property type="molecule type" value="Genomic_DNA"/>
</dbReference>
<feature type="transmembrane region" description="Helical" evidence="1">
    <location>
        <begin position="36"/>
        <end position="65"/>
    </location>
</feature>
<accession>A0A498KJW9</accession>
<reference evidence="2 3" key="1">
    <citation type="submission" date="2018-10" db="EMBL/GenBank/DDBJ databases">
        <title>A high-quality apple genome assembly.</title>
        <authorList>
            <person name="Hu J."/>
        </authorList>
    </citation>
    <scope>NUCLEOTIDE SEQUENCE [LARGE SCALE GENOMIC DNA]</scope>
    <source>
        <strain evidence="3">cv. HFTH1</strain>
        <tissue evidence="2">Young leaf</tissue>
    </source>
</reference>
<keyword evidence="1" id="KW-0472">Membrane</keyword>
<feature type="transmembrane region" description="Helical" evidence="1">
    <location>
        <begin position="6"/>
        <end position="24"/>
    </location>
</feature>
<comment type="caution">
    <text evidence="2">The sequence shown here is derived from an EMBL/GenBank/DDBJ whole genome shotgun (WGS) entry which is preliminary data.</text>
</comment>
<dbReference type="Proteomes" id="UP000290289">
    <property type="component" value="Chromosome 2"/>
</dbReference>
<dbReference type="AlphaFoldDB" id="A0A498KJW9"/>
<keyword evidence="1" id="KW-0812">Transmembrane</keyword>
<proteinExistence type="predicted"/>
<evidence type="ECO:0000256" key="1">
    <source>
        <dbReference type="SAM" id="Phobius"/>
    </source>
</evidence>
<protein>
    <submittedName>
        <fullName evidence="2">Uncharacterized protein</fullName>
    </submittedName>
</protein>
<evidence type="ECO:0000313" key="3">
    <source>
        <dbReference type="Proteomes" id="UP000290289"/>
    </source>
</evidence>
<evidence type="ECO:0000313" key="2">
    <source>
        <dbReference type="EMBL" id="RXI05633.1"/>
    </source>
</evidence>
<feature type="transmembrane region" description="Helical" evidence="1">
    <location>
        <begin position="110"/>
        <end position="132"/>
    </location>
</feature>
<name>A0A498KJW9_MALDO</name>
<keyword evidence="1" id="KW-1133">Transmembrane helix</keyword>
<keyword evidence="3" id="KW-1185">Reference proteome</keyword>